<dbReference type="GO" id="GO:0051301">
    <property type="term" value="P:cell division"/>
    <property type="evidence" value="ECO:0007669"/>
    <property type="project" value="UniProtKB-KW"/>
</dbReference>
<evidence type="ECO:0000256" key="1">
    <source>
        <dbReference type="ARBA" id="ARBA00004286"/>
    </source>
</evidence>
<dbReference type="EMBL" id="MU250529">
    <property type="protein sequence ID" value="KAG7448747.1"/>
    <property type="molecule type" value="Genomic_DNA"/>
</dbReference>
<dbReference type="InterPro" id="IPR027165">
    <property type="entry name" value="CND3"/>
</dbReference>
<keyword evidence="4" id="KW-0132">Cell division</keyword>
<organism evidence="10 11">
    <name type="scientific">Guyanagaster necrorhizus</name>
    <dbReference type="NCBI Taxonomy" id="856835"/>
    <lineage>
        <taxon>Eukaryota</taxon>
        <taxon>Fungi</taxon>
        <taxon>Dikarya</taxon>
        <taxon>Basidiomycota</taxon>
        <taxon>Agaricomycotina</taxon>
        <taxon>Agaricomycetes</taxon>
        <taxon>Agaricomycetidae</taxon>
        <taxon>Agaricales</taxon>
        <taxon>Marasmiineae</taxon>
        <taxon>Physalacriaceae</taxon>
        <taxon>Guyanagaster</taxon>
    </lineage>
</organism>
<evidence type="ECO:0000313" key="11">
    <source>
        <dbReference type="Proteomes" id="UP000812287"/>
    </source>
</evidence>
<keyword evidence="3" id="KW-0158">Chromosome</keyword>
<name>A0A9P8AWA7_9AGAR</name>
<dbReference type="SUPFAM" id="SSF48371">
    <property type="entry name" value="ARM repeat"/>
    <property type="match status" value="1"/>
</dbReference>
<evidence type="ECO:0000256" key="4">
    <source>
        <dbReference type="ARBA" id="ARBA00022618"/>
    </source>
</evidence>
<dbReference type="Proteomes" id="UP000812287">
    <property type="component" value="Unassembled WGS sequence"/>
</dbReference>
<keyword evidence="6" id="KW-0226">DNA condensation</keyword>
<dbReference type="Gene3D" id="1.25.10.10">
    <property type="entry name" value="Leucine-rich Repeat Variant"/>
    <property type="match status" value="1"/>
</dbReference>
<dbReference type="PANTHER" id="PTHR14418:SF5">
    <property type="entry name" value="CONDENSIN COMPLEX SUBUNIT 3"/>
    <property type="match status" value="1"/>
</dbReference>
<evidence type="ECO:0000256" key="8">
    <source>
        <dbReference type="SAM" id="MobiDB-lite"/>
    </source>
</evidence>
<dbReference type="GO" id="GO:0000793">
    <property type="term" value="C:condensed chromosome"/>
    <property type="evidence" value="ECO:0007669"/>
    <property type="project" value="TreeGrafter"/>
</dbReference>
<dbReference type="InterPro" id="IPR025977">
    <property type="entry name" value="Cnd3_C"/>
</dbReference>
<feature type="region of interest" description="Disordered" evidence="8">
    <location>
        <begin position="936"/>
        <end position="1001"/>
    </location>
</feature>
<keyword evidence="11" id="KW-1185">Reference proteome</keyword>
<accession>A0A9P8AWA7</accession>
<proteinExistence type="inferred from homology"/>
<keyword evidence="5" id="KW-0498">Mitosis</keyword>
<evidence type="ECO:0000256" key="2">
    <source>
        <dbReference type="ARBA" id="ARBA00006533"/>
    </source>
</evidence>
<comment type="caution">
    <text evidence="10">The sequence shown here is derived from an EMBL/GenBank/DDBJ whole genome shotgun (WGS) entry which is preliminary data.</text>
</comment>
<feature type="domain" description="Nuclear condensin complex subunit 3 C-terminal" evidence="9">
    <location>
        <begin position="565"/>
        <end position="848"/>
    </location>
</feature>
<evidence type="ECO:0000256" key="5">
    <source>
        <dbReference type="ARBA" id="ARBA00022776"/>
    </source>
</evidence>
<dbReference type="GO" id="GO:0000796">
    <property type="term" value="C:condensin complex"/>
    <property type="evidence" value="ECO:0007669"/>
    <property type="project" value="InterPro"/>
</dbReference>
<gene>
    <name evidence="10" type="ORF">BT62DRAFT_965306</name>
</gene>
<sequence length="1001" mass="113970">MPARTKKKNTLSEDEISLKIRQIFDQAQHSVTSHKKNVVELYKCHAEMARMRFSETNQLSGETRFLEIVSELLSRIFLIKRAEKSTENIVKLVGAYVRLINERAIEELRGREDDEVDDDEDTLASRFTFGFCKFLLSGFRAKDRNVRFRVVQTCSAVVSHLGEIDEGLWKSIWMHLEDRLKDKDAAVRTQAAFGLCKFAGAEDPESEDIPVTLTLRNTLSADDSADVRRAILWNIPTNDITMDAILDRLRDRDTSVRKNCYIFLKRNALQNNEIGPTHPRILTIAQRERIVCNGTGDREDSVLDAARDLIATWFDLAEEIPLKQEGLDKDEHAASEAKFMAFLSLFDLLVAPKSAEKALLSIFETKPNETKLLTCEVRQMSPESAFLARVYIESLQRFKTEEDKMKKLETLENYLPSVTGYLFSLQQAYNDCEFREEDQKDKKEFCLEEMLKITTHLDYGDETGRRNMYQLIKSILGEDLPENILIGCMRVLPFITASERDLIRVVVELIHDFRDPGDDIDAMAREAERDPDASFESMPNTPARPSMQIPVQEKSPEEKASTDLKCLTMSIAMLEQVNDTISNNSSLNGLFKDLILPNVSKPIDDISRDKAWTCLALICLIDQKLAIKTVPMFLQHSATAPEELKIIILQGLFDILMVYERAILSPENARVLADSLIAKLDVETSAKVQEVICHGLAKLVMAGIFKDKLIIVHLLMAYFSPETVGNQPLRQLLLHFFHFYSASSPANKRLVAEGFTDTLQELGKIRKDPFNDTMISPTLIIGHFVTWTNPYTFRVNQETVITEEHPLYRDAASIQFTMAIDIAKILLKDTLDKDDKKALCTTIGKLHIPDSPDDNDVRTLKMLLYRLQSRQPVKDATAKNAINKFDAALSKKFELQLANFSEKEYRELAELKQLFSFLDDLIPLDDDDEVIDVKPKRTRKRRSGSVTSLSSEETDYKPKAKAKKRCIPGSDDGSDFETERAEHTSSPPPRMKRRTNPKRAA</sequence>
<dbReference type="GeneID" id="66111064"/>
<dbReference type="Pfam" id="PF12719">
    <property type="entry name" value="Cnd3"/>
    <property type="match status" value="1"/>
</dbReference>
<evidence type="ECO:0000256" key="3">
    <source>
        <dbReference type="ARBA" id="ARBA00022454"/>
    </source>
</evidence>
<evidence type="ECO:0000313" key="10">
    <source>
        <dbReference type="EMBL" id="KAG7448747.1"/>
    </source>
</evidence>
<feature type="compositionally biased region" description="Basic residues" evidence="8">
    <location>
        <begin position="990"/>
        <end position="1001"/>
    </location>
</feature>
<dbReference type="RefSeq" id="XP_043042247.1">
    <property type="nucleotide sequence ID" value="XM_043188767.1"/>
</dbReference>
<evidence type="ECO:0000256" key="7">
    <source>
        <dbReference type="ARBA" id="ARBA00023306"/>
    </source>
</evidence>
<protein>
    <recommendedName>
        <fullName evidence="9">Nuclear condensin complex subunit 3 C-terminal domain-containing protein</fullName>
    </recommendedName>
</protein>
<feature type="region of interest" description="Disordered" evidence="8">
    <location>
        <begin position="527"/>
        <end position="558"/>
    </location>
</feature>
<keyword evidence="7" id="KW-0131">Cell cycle</keyword>
<dbReference type="OrthoDB" id="27187at2759"/>
<comment type="similarity">
    <text evidence="2">Belongs to the CND3 (condensin subunit 3) family.</text>
</comment>
<evidence type="ECO:0000259" key="9">
    <source>
        <dbReference type="Pfam" id="PF12719"/>
    </source>
</evidence>
<evidence type="ECO:0000256" key="6">
    <source>
        <dbReference type="ARBA" id="ARBA00023067"/>
    </source>
</evidence>
<dbReference type="InterPro" id="IPR016024">
    <property type="entry name" value="ARM-type_fold"/>
</dbReference>
<dbReference type="AlphaFoldDB" id="A0A9P8AWA7"/>
<dbReference type="InterPro" id="IPR011989">
    <property type="entry name" value="ARM-like"/>
</dbReference>
<dbReference type="PANTHER" id="PTHR14418">
    <property type="entry name" value="CONDENSIN COMPLEX SUBUNIT 3-RELATED"/>
    <property type="match status" value="1"/>
</dbReference>
<dbReference type="GO" id="GO:0007076">
    <property type="term" value="P:mitotic chromosome condensation"/>
    <property type="evidence" value="ECO:0007669"/>
    <property type="project" value="InterPro"/>
</dbReference>
<reference evidence="10" key="1">
    <citation type="submission" date="2020-11" db="EMBL/GenBank/DDBJ databases">
        <title>Adaptations for nitrogen fixation in a non-lichenized fungal sporocarp promotes dispersal by wood-feeding termites.</title>
        <authorList>
            <consortium name="DOE Joint Genome Institute"/>
            <person name="Koch R.A."/>
            <person name="Yoon G."/>
            <person name="Arayal U."/>
            <person name="Lail K."/>
            <person name="Amirebrahimi M."/>
            <person name="Labutti K."/>
            <person name="Lipzen A."/>
            <person name="Riley R."/>
            <person name="Barry K."/>
            <person name="Henrissat B."/>
            <person name="Grigoriev I.V."/>
            <person name="Herr J.R."/>
            <person name="Aime M.C."/>
        </authorList>
    </citation>
    <scope>NUCLEOTIDE SEQUENCE</scope>
    <source>
        <strain evidence="10">MCA 3950</strain>
    </source>
</reference>
<comment type="subcellular location">
    <subcellularLocation>
        <location evidence="1">Chromosome</location>
    </subcellularLocation>
</comment>